<dbReference type="EMBL" id="FNDS01000015">
    <property type="protein sequence ID" value="SDI66643.1"/>
    <property type="molecule type" value="Genomic_DNA"/>
</dbReference>
<evidence type="ECO:0000256" key="1">
    <source>
        <dbReference type="SAM" id="Phobius"/>
    </source>
</evidence>
<evidence type="ECO:0000313" key="2">
    <source>
        <dbReference type="EMBL" id="SDI66643.1"/>
    </source>
</evidence>
<dbReference type="AlphaFoldDB" id="A0A1G8MFA5"/>
<keyword evidence="3" id="KW-1185">Reference proteome</keyword>
<keyword evidence="1" id="KW-1133">Transmembrane helix</keyword>
<evidence type="ECO:0000313" key="3">
    <source>
        <dbReference type="Proteomes" id="UP000199636"/>
    </source>
</evidence>
<dbReference type="RefSeq" id="WP_090267845.1">
    <property type="nucleotide sequence ID" value="NZ_FNDS01000015.1"/>
</dbReference>
<dbReference type="Proteomes" id="UP000199636">
    <property type="component" value="Unassembled WGS sequence"/>
</dbReference>
<name>A0A1G8MFA5_9PSED</name>
<keyword evidence="1" id="KW-0472">Membrane</keyword>
<reference evidence="3" key="1">
    <citation type="submission" date="2016-10" db="EMBL/GenBank/DDBJ databases">
        <authorList>
            <person name="Varghese N."/>
            <person name="Submissions S."/>
        </authorList>
    </citation>
    <scope>NUCLEOTIDE SEQUENCE [LARGE SCALE GENOMIC DNA]</scope>
    <source>
        <strain evidence="3">CCM 7469</strain>
    </source>
</reference>
<sequence length="64" mass="6870">MPYLVRNLSVVLISLGLGLCSKEWALFVEALHLATGAALLLTAMPLLAVGMVTVRYLAHHPEQG</sequence>
<protein>
    <submittedName>
        <fullName evidence="2">Uncharacterized protein</fullName>
    </submittedName>
</protein>
<gene>
    <name evidence="2" type="ORF">SAMN05216272_11517</name>
</gene>
<proteinExistence type="predicted"/>
<keyword evidence="1" id="KW-0812">Transmembrane</keyword>
<feature type="transmembrane region" description="Helical" evidence="1">
    <location>
        <begin position="35"/>
        <end position="58"/>
    </location>
</feature>
<accession>A0A1G8MFA5</accession>
<organism evidence="2 3">
    <name type="scientific">Pseudomonas panipatensis</name>
    <dbReference type="NCBI Taxonomy" id="428992"/>
    <lineage>
        <taxon>Bacteria</taxon>
        <taxon>Pseudomonadati</taxon>
        <taxon>Pseudomonadota</taxon>
        <taxon>Gammaproteobacteria</taxon>
        <taxon>Pseudomonadales</taxon>
        <taxon>Pseudomonadaceae</taxon>
        <taxon>Pseudomonas</taxon>
    </lineage>
</organism>